<comment type="subcellular location">
    <subcellularLocation>
        <location evidence="1">Secreted</location>
        <location evidence="1">Extracellular space</location>
    </subcellularLocation>
</comment>
<gene>
    <name evidence="16" type="ORF">OBRU01_17114</name>
</gene>
<evidence type="ECO:0000313" key="16">
    <source>
        <dbReference type="EMBL" id="KOB69586.1"/>
    </source>
</evidence>
<evidence type="ECO:0000256" key="2">
    <source>
        <dbReference type="ARBA" id="ARBA00010476"/>
    </source>
</evidence>
<keyword evidence="5" id="KW-0378">Hydrolase</keyword>
<evidence type="ECO:0000256" key="7">
    <source>
        <dbReference type="ARBA" id="ARBA00023157"/>
    </source>
</evidence>
<dbReference type="InterPro" id="IPR001254">
    <property type="entry name" value="Trypsin_dom"/>
</dbReference>
<dbReference type="GO" id="GO:0090729">
    <property type="term" value="F:toxin activity"/>
    <property type="evidence" value="ECO:0007669"/>
    <property type="project" value="UniProtKB-KW"/>
</dbReference>
<keyword evidence="12" id="KW-0175">Coiled coil</keyword>
<dbReference type="PROSITE" id="PS50240">
    <property type="entry name" value="TRYPSIN_DOM"/>
    <property type="match status" value="1"/>
</dbReference>
<dbReference type="GO" id="GO:0004252">
    <property type="term" value="F:serine-type endopeptidase activity"/>
    <property type="evidence" value="ECO:0007669"/>
    <property type="project" value="InterPro"/>
</dbReference>
<dbReference type="Gene3D" id="1.20.1280.20">
    <property type="entry name" value="HscB, C-terminal domain"/>
    <property type="match status" value="1"/>
</dbReference>
<feature type="domain" description="J" evidence="14">
    <location>
        <begin position="55"/>
        <end position="127"/>
    </location>
</feature>
<dbReference type="SMART" id="SM00271">
    <property type="entry name" value="DnaJ"/>
    <property type="match status" value="1"/>
</dbReference>
<keyword evidence="8" id="KW-0143">Chaperone</keyword>
<evidence type="ECO:0000256" key="5">
    <source>
        <dbReference type="ARBA" id="ARBA00022801"/>
    </source>
</evidence>
<dbReference type="InterPro" id="IPR004640">
    <property type="entry name" value="HscB"/>
</dbReference>
<dbReference type="SUPFAM" id="SSF46565">
    <property type="entry name" value="Chaperone J-domain"/>
    <property type="match status" value="1"/>
</dbReference>
<dbReference type="InterPro" id="IPR033116">
    <property type="entry name" value="TRYPSIN_SER"/>
</dbReference>
<reference evidence="16 17" key="1">
    <citation type="journal article" date="2015" name="Genome Biol. Evol.">
        <title>The genome of winter moth (Operophtera brumata) provides a genomic perspective on sexual dimorphism and phenology.</title>
        <authorList>
            <person name="Derks M.F."/>
            <person name="Smit S."/>
            <person name="Salis L."/>
            <person name="Schijlen E."/>
            <person name="Bossers A."/>
            <person name="Mateman C."/>
            <person name="Pijl A.S."/>
            <person name="de Ridder D."/>
            <person name="Groenen M.A."/>
            <person name="Visser M.E."/>
            <person name="Megens H.J."/>
        </authorList>
    </citation>
    <scope>NUCLEOTIDE SEQUENCE [LARGE SCALE GENOMIC DNA]</scope>
    <source>
        <strain evidence="16">WM2013NL</strain>
        <tissue evidence="16">Head and thorax</tissue>
    </source>
</reference>
<evidence type="ECO:0000313" key="17">
    <source>
        <dbReference type="Proteomes" id="UP000037510"/>
    </source>
</evidence>
<dbReference type="GO" id="GO:0044571">
    <property type="term" value="P:[2Fe-2S] cluster assembly"/>
    <property type="evidence" value="ECO:0007669"/>
    <property type="project" value="InterPro"/>
</dbReference>
<evidence type="ECO:0000256" key="6">
    <source>
        <dbReference type="ARBA" id="ARBA00022825"/>
    </source>
</evidence>
<dbReference type="NCBIfam" id="TIGR00714">
    <property type="entry name" value="hscB"/>
    <property type="match status" value="1"/>
</dbReference>
<accession>A0A0L7L2M0</accession>
<comment type="caution">
    <text evidence="16">The sequence shown here is derived from an EMBL/GenBank/DDBJ whole genome shotgun (WGS) entry which is preliminary data.</text>
</comment>
<dbReference type="GO" id="GO:0051087">
    <property type="term" value="F:protein-folding chaperone binding"/>
    <property type="evidence" value="ECO:0007669"/>
    <property type="project" value="InterPro"/>
</dbReference>
<dbReference type="FunFam" id="2.40.10.10:FF:000036">
    <property type="entry name" value="Trypsin beta"/>
    <property type="match status" value="1"/>
</dbReference>
<dbReference type="GO" id="GO:0005576">
    <property type="term" value="C:extracellular region"/>
    <property type="evidence" value="ECO:0007669"/>
    <property type="project" value="UniProtKB-SubCell"/>
</dbReference>
<dbReference type="FunFam" id="2.40.10.10:FF:000068">
    <property type="entry name" value="transmembrane protease serine 2"/>
    <property type="match status" value="1"/>
</dbReference>
<proteinExistence type="inferred from homology"/>
<dbReference type="InterPro" id="IPR036869">
    <property type="entry name" value="J_dom_sf"/>
</dbReference>
<dbReference type="InterPro" id="IPR043504">
    <property type="entry name" value="Peptidase_S1_PA_chymotrypsin"/>
</dbReference>
<dbReference type="EMBL" id="JTDY01003417">
    <property type="protein sequence ID" value="KOB69586.1"/>
    <property type="molecule type" value="Genomic_DNA"/>
</dbReference>
<keyword evidence="17" id="KW-1185">Reference proteome</keyword>
<comment type="similarity">
    <text evidence="2">Belongs to the HscB family.</text>
</comment>
<organism evidence="16 17">
    <name type="scientific">Operophtera brumata</name>
    <name type="common">Winter moth</name>
    <name type="synonym">Phalaena brumata</name>
    <dbReference type="NCBI Taxonomy" id="104452"/>
    <lineage>
        <taxon>Eukaryota</taxon>
        <taxon>Metazoa</taxon>
        <taxon>Ecdysozoa</taxon>
        <taxon>Arthropoda</taxon>
        <taxon>Hexapoda</taxon>
        <taxon>Insecta</taxon>
        <taxon>Pterygota</taxon>
        <taxon>Neoptera</taxon>
        <taxon>Endopterygota</taxon>
        <taxon>Lepidoptera</taxon>
        <taxon>Glossata</taxon>
        <taxon>Ditrysia</taxon>
        <taxon>Geometroidea</taxon>
        <taxon>Geometridae</taxon>
        <taxon>Larentiinae</taxon>
        <taxon>Operophtera</taxon>
    </lineage>
</organism>
<dbReference type="PRINTS" id="PR00722">
    <property type="entry name" value="CHYMOTRYPSIN"/>
</dbReference>
<evidence type="ECO:0000256" key="9">
    <source>
        <dbReference type="ARBA" id="ARBA00023240"/>
    </source>
</evidence>
<dbReference type="InterPro" id="IPR036386">
    <property type="entry name" value="HscB_C_sf"/>
</dbReference>
<dbReference type="PROSITE" id="PS50076">
    <property type="entry name" value="DNAJ_2"/>
    <property type="match status" value="1"/>
</dbReference>
<dbReference type="PANTHER" id="PTHR14021">
    <property type="entry name" value="IRON-SULFUR CLUSTER CO-CHAPERONE PROTEIN HSCB"/>
    <property type="match status" value="1"/>
</dbReference>
<feature type="region of interest" description="Disordered" evidence="13">
    <location>
        <begin position="431"/>
        <end position="451"/>
    </location>
</feature>
<dbReference type="Pfam" id="PF00226">
    <property type="entry name" value="DnaJ"/>
    <property type="match status" value="1"/>
</dbReference>
<dbReference type="STRING" id="104452.A0A0L7L2M0"/>
<evidence type="ECO:0000256" key="12">
    <source>
        <dbReference type="SAM" id="Coils"/>
    </source>
</evidence>
<dbReference type="CDD" id="cd00190">
    <property type="entry name" value="Tryp_SPc"/>
    <property type="match status" value="1"/>
</dbReference>
<dbReference type="InterPro" id="IPR009073">
    <property type="entry name" value="HscB_oligo_C"/>
</dbReference>
<dbReference type="InterPro" id="IPR009003">
    <property type="entry name" value="Peptidase_S1_PA"/>
</dbReference>
<feature type="coiled-coil region" evidence="12">
    <location>
        <begin position="148"/>
        <end position="175"/>
    </location>
</feature>
<keyword evidence="6" id="KW-0720">Serine protease</keyword>
<evidence type="ECO:0000256" key="13">
    <source>
        <dbReference type="SAM" id="MobiDB-lite"/>
    </source>
</evidence>
<dbReference type="Pfam" id="PF07743">
    <property type="entry name" value="HSCB_C"/>
    <property type="match status" value="1"/>
</dbReference>
<evidence type="ECO:0000256" key="1">
    <source>
        <dbReference type="ARBA" id="ARBA00004239"/>
    </source>
</evidence>
<dbReference type="PROSITE" id="PS00135">
    <property type="entry name" value="TRYPSIN_SER"/>
    <property type="match status" value="1"/>
</dbReference>
<sequence>MSIRSLFRNHTKNLVFLRQFRLLSCWSCRKDINNLVSNLFCPNCKALQDPGSSKNYFKIMGVEETYDLNESDLARRFKDLQKYLHPDKYANRKHEEQEISEKYSSLVNEAYKTLLEPLSRGIYMLELRGRNLPENTEVDQEFLMDIMEKNEEVERATTEEEIMSLNQENKAIISKLQKELSKAFFVGDLRTVVRLLSHMKYYSSIDSQIQAAIRNRYPIIAQLLLDAWGNQQFAQHCAGVILTARHVISTAHCFHYALPKYWKIRVGSTFRTRGGVIHNVKTIVHHPDFDNTYYTNDIAVLVVANRINLNANVRQGTLIKQGVEVKPNSLSMLVGWGVREVDSGQPDQLQQTTLLTIDQNVCKERYNTIGAMITDSMMCAGKLNAGGPDGCFGDSGGPLIYKGLVVGLVSFGYSCGHRYYPELAKKKRKLKGIEKKKKKQQDLPKSMYYFS</sequence>
<dbReference type="GO" id="GO:0001671">
    <property type="term" value="F:ATPase activator activity"/>
    <property type="evidence" value="ECO:0007669"/>
    <property type="project" value="InterPro"/>
</dbReference>
<dbReference type="GO" id="GO:0051259">
    <property type="term" value="P:protein complex oligomerization"/>
    <property type="evidence" value="ECO:0007669"/>
    <property type="project" value="InterPro"/>
</dbReference>
<keyword evidence="3" id="KW-0800">Toxin</keyword>
<dbReference type="SMART" id="SM00020">
    <property type="entry name" value="Tryp_SPc"/>
    <property type="match status" value="1"/>
</dbReference>
<name>A0A0L7L2M0_OPEBR</name>
<dbReference type="SUPFAM" id="SSF47144">
    <property type="entry name" value="HSC20 (HSCB), C-terminal oligomerisation domain"/>
    <property type="match status" value="1"/>
</dbReference>
<protein>
    <submittedName>
        <fullName evidence="16">Co-chaperone protein HscB, mitochondrial</fullName>
    </submittedName>
</protein>
<keyword evidence="11" id="KW-1205">Fibrinolytic toxin</keyword>
<evidence type="ECO:0000256" key="4">
    <source>
        <dbReference type="ARBA" id="ARBA00022670"/>
    </source>
</evidence>
<dbReference type="Pfam" id="PF00089">
    <property type="entry name" value="Trypsin"/>
    <property type="match status" value="1"/>
</dbReference>
<dbReference type="AlphaFoldDB" id="A0A0L7L2M0"/>
<dbReference type="GO" id="GO:0005739">
    <property type="term" value="C:mitochondrion"/>
    <property type="evidence" value="ECO:0007669"/>
    <property type="project" value="TreeGrafter"/>
</dbReference>
<dbReference type="PANTHER" id="PTHR14021:SF15">
    <property type="entry name" value="IRON-SULFUR CLUSTER CO-CHAPERONE PROTEIN HSCB"/>
    <property type="match status" value="1"/>
</dbReference>
<evidence type="ECO:0000259" key="15">
    <source>
        <dbReference type="PROSITE" id="PS50240"/>
    </source>
</evidence>
<dbReference type="Gene3D" id="1.10.287.110">
    <property type="entry name" value="DnaJ domain"/>
    <property type="match status" value="1"/>
</dbReference>
<dbReference type="SUPFAM" id="SSF50494">
    <property type="entry name" value="Trypsin-like serine proteases"/>
    <property type="match status" value="1"/>
</dbReference>
<evidence type="ECO:0000256" key="10">
    <source>
        <dbReference type="ARBA" id="ARBA00055534"/>
    </source>
</evidence>
<dbReference type="InterPro" id="IPR001623">
    <property type="entry name" value="DnaJ_domain"/>
</dbReference>
<evidence type="ECO:0000256" key="3">
    <source>
        <dbReference type="ARBA" id="ARBA00022656"/>
    </source>
</evidence>
<evidence type="ECO:0000256" key="11">
    <source>
        <dbReference type="ARBA" id="ARBA00084094"/>
    </source>
</evidence>
<dbReference type="Gene3D" id="2.40.10.10">
    <property type="entry name" value="Trypsin-like serine proteases"/>
    <property type="match status" value="1"/>
</dbReference>
<evidence type="ECO:0000259" key="14">
    <source>
        <dbReference type="PROSITE" id="PS50076"/>
    </source>
</evidence>
<keyword evidence="7" id="KW-1015">Disulfide bond</keyword>
<dbReference type="Proteomes" id="UP000037510">
    <property type="component" value="Unassembled WGS sequence"/>
</dbReference>
<dbReference type="GO" id="GO:0006508">
    <property type="term" value="P:proteolysis"/>
    <property type="evidence" value="ECO:0007669"/>
    <property type="project" value="UniProtKB-KW"/>
</dbReference>
<keyword evidence="4" id="KW-0645">Protease</keyword>
<dbReference type="InterPro" id="IPR001314">
    <property type="entry name" value="Peptidase_S1A"/>
</dbReference>
<evidence type="ECO:0000256" key="8">
    <source>
        <dbReference type="ARBA" id="ARBA00023186"/>
    </source>
</evidence>
<comment type="function">
    <text evidence="10">Fibrinolytic activity; shows preferential cleavage of Arg-Gly bonds in all three fibrinogen chains. Contact with the caterpillars causes severe bleeding, due the anticoagulant effect of the protein.</text>
</comment>
<feature type="domain" description="Peptidase S1" evidence="15">
    <location>
        <begin position="185"/>
        <end position="451"/>
    </location>
</feature>
<keyword evidence="9" id="KW-1199">Hemostasis impairing toxin</keyword>